<gene>
    <name evidence="1" type="ORF">GCM10011380_11900</name>
</gene>
<evidence type="ECO:0008006" key="3">
    <source>
        <dbReference type="Google" id="ProtNLM"/>
    </source>
</evidence>
<evidence type="ECO:0000313" key="2">
    <source>
        <dbReference type="Proteomes" id="UP000623067"/>
    </source>
</evidence>
<proteinExistence type="predicted"/>
<dbReference type="SUPFAM" id="SSF56925">
    <property type="entry name" value="OMPA-like"/>
    <property type="match status" value="1"/>
</dbReference>
<dbReference type="EMBL" id="BMIH01000001">
    <property type="protein sequence ID" value="GGB23854.1"/>
    <property type="molecule type" value="Genomic_DNA"/>
</dbReference>
<dbReference type="Gene3D" id="2.40.160.90">
    <property type="match status" value="1"/>
</dbReference>
<organism evidence="1 2">
    <name type="scientific">Sphingomonas metalli</name>
    <dbReference type="NCBI Taxonomy" id="1779358"/>
    <lineage>
        <taxon>Bacteria</taxon>
        <taxon>Pseudomonadati</taxon>
        <taxon>Pseudomonadota</taxon>
        <taxon>Alphaproteobacteria</taxon>
        <taxon>Sphingomonadales</taxon>
        <taxon>Sphingomonadaceae</taxon>
        <taxon>Sphingomonas</taxon>
    </lineage>
</organism>
<comment type="caution">
    <text evidence="1">The sequence shown here is derived from an EMBL/GenBank/DDBJ whole genome shotgun (WGS) entry which is preliminary data.</text>
</comment>
<dbReference type="RefSeq" id="WP_188657732.1">
    <property type="nucleotide sequence ID" value="NZ_BMIH01000001.1"/>
</dbReference>
<evidence type="ECO:0000313" key="1">
    <source>
        <dbReference type="EMBL" id="GGB23854.1"/>
    </source>
</evidence>
<protein>
    <recommendedName>
        <fullName evidence="3">Transferrin-binding protein B C-lobe/N-lobe beta barrel domain-containing protein</fullName>
    </recommendedName>
</protein>
<name>A0A916SYP7_9SPHN</name>
<keyword evidence="2" id="KW-1185">Reference proteome</keyword>
<reference evidence="1" key="1">
    <citation type="journal article" date="2014" name="Int. J. Syst. Evol. Microbiol.">
        <title>Complete genome sequence of Corynebacterium casei LMG S-19264T (=DSM 44701T), isolated from a smear-ripened cheese.</title>
        <authorList>
            <consortium name="US DOE Joint Genome Institute (JGI-PGF)"/>
            <person name="Walter F."/>
            <person name="Albersmeier A."/>
            <person name="Kalinowski J."/>
            <person name="Ruckert C."/>
        </authorList>
    </citation>
    <scope>NUCLEOTIDE SEQUENCE</scope>
    <source>
        <strain evidence="1">CGMCC 1.15330</strain>
    </source>
</reference>
<reference evidence="1" key="2">
    <citation type="submission" date="2020-09" db="EMBL/GenBank/DDBJ databases">
        <authorList>
            <person name="Sun Q."/>
            <person name="Zhou Y."/>
        </authorList>
    </citation>
    <scope>NUCLEOTIDE SEQUENCE</scope>
    <source>
        <strain evidence="1">CGMCC 1.15330</strain>
    </source>
</reference>
<dbReference type="InterPro" id="IPR011250">
    <property type="entry name" value="OMP/PagP_B-barrel"/>
</dbReference>
<dbReference type="Proteomes" id="UP000623067">
    <property type="component" value="Unassembled WGS sequence"/>
</dbReference>
<sequence>MNTGEVKPASGSAFLASTMSLTTTGGVSETNGIITGGSTTDRVTAIDTPQFQASYTASAGYALSDAFTSTLFGSRQLSGDSTVANGNGVVFFTNIAGAVEDYLALYQQSTYSSNIKGSGYTTAKYGGTAGWQHTIVNGTTRATRLTYFGYGVPTPVASMPHSGVVRFSMLSSGNYATDTDLWFLSSVNGNVIDVDFATGRISGQLLLSGQNFFKSVVGGIGGFPLSGVVSGNSATSTFTNGSLGTSGGVSGQYRLLFVGPNADELVLTFVANDGTQAAVGAAVGVRDPNLN</sequence>
<accession>A0A916SYP7</accession>
<dbReference type="AlphaFoldDB" id="A0A916SYP7"/>